<feature type="domain" description="NADP-dependent oxidoreductase" evidence="4">
    <location>
        <begin position="15"/>
        <end position="264"/>
    </location>
</feature>
<dbReference type="EC" id="1.-.-.-" evidence="5"/>
<dbReference type="InterPro" id="IPR018170">
    <property type="entry name" value="Aldo/ket_reductase_CS"/>
</dbReference>
<dbReference type="PROSITE" id="PS00062">
    <property type="entry name" value="ALDOKETO_REDUCTASE_2"/>
    <property type="match status" value="1"/>
</dbReference>
<gene>
    <name evidence="5" type="ORF">SDC9_56541</name>
</gene>
<evidence type="ECO:0000256" key="2">
    <source>
        <dbReference type="ARBA" id="ARBA00022857"/>
    </source>
</evidence>
<comment type="caution">
    <text evidence="5">The sequence shown here is derived from an EMBL/GenBank/DDBJ whole genome shotgun (WGS) entry which is preliminary data.</text>
</comment>
<reference evidence="5" key="1">
    <citation type="submission" date="2019-08" db="EMBL/GenBank/DDBJ databases">
        <authorList>
            <person name="Kucharzyk K."/>
            <person name="Murdoch R.W."/>
            <person name="Higgins S."/>
            <person name="Loffler F."/>
        </authorList>
    </citation>
    <scope>NUCLEOTIDE SEQUENCE</scope>
</reference>
<dbReference type="InterPro" id="IPR023210">
    <property type="entry name" value="NADP_OxRdtase_dom"/>
</dbReference>
<dbReference type="FunFam" id="3.20.20.100:FF:000015">
    <property type="entry name" value="Oxidoreductase, aldo/keto reductase family"/>
    <property type="match status" value="1"/>
</dbReference>
<evidence type="ECO:0000256" key="3">
    <source>
        <dbReference type="ARBA" id="ARBA00023002"/>
    </source>
</evidence>
<comment type="similarity">
    <text evidence="1">Belongs to the aldo/keto reductase family.</text>
</comment>
<dbReference type="EMBL" id="VSSQ01001665">
    <property type="protein sequence ID" value="MPM10213.1"/>
    <property type="molecule type" value="Genomic_DNA"/>
</dbReference>
<name>A0A644X7E8_9ZZZZ</name>
<keyword evidence="3 5" id="KW-0560">Oxidoreductase</keyword>
<dbReference type="PROSITE" id="PS00798">
    <property type="entry name" value="ALDOKETO_REDUCTASE_1"/>
    <property type="match status" value="1"/>
</dbReference>
<accession>A0A644X7E8</accession>
<proteinExistence type="inferred from homology"/>
<sequence>MNSLLLNNQVAIPVIGYGTWQIADGREAYESVRYALETGYRHIDTAAAYRNEISVGKAIHDSGIARSEIFLTTKLHNDDHGYEETRKAFLASLSDLGTEYVDLYLIHWPNPIASRENWKEANSGSWKAMEEFYEQGLVRAIGISNFCERHIDALLETAGITPMVNQIRLFAGEQQSSLVAYCHSLGMVTEAYSPLGTGALLTSPLIQEIASEVKRSAAQVCLRYNLQKGHVILPKSVTPSSIKQNLELFDFTLNENQMKSLDEMPNICGPTRNPDEAPF</sequence>
<dbReference type="Gene3D" id="3.20.20.100">
    <property type="entry name" value="NADP-dependent oxidoreductase domain"/>
    <property type="match status" value="1"/>
</dbReference>
<dbReference type="PANTHER" id="PTHR43827:SF3">
    <property type="entry name" value="NADP-DEPENDENT OXIDOREDUCTASE DOMAIN-CONTAINING PROTEIN"/>
    <property type="match status" value="1"/>
</dbReference>
<dbReference type="PANTHER" id="PTHR43827">
    <property type="entry name" value="2,5-DIKETO-D-GLUCONIC ACID REDUCTASE"/>
    <property type="match status" value="1"/>
</dbReference>
<dbReference type="SUPFAM" id="SSF51430">
    <property type="entry name" value="NAD(P)-linked oxidoreductase"/>
    <property type="match status" value="1"/>
</dbReference>
<dbReference type="CDD" id="cd19071">
    <property type="entry name" value="AKR_AKR1-5-like"/>
    <property type="match status" value="1"/>
</dbReference>
<dbReference type="GO" id="GO:0016616">
    <property type="term" value="F:oxidoreductase activity, acting on the CH-OH group of donors, NAD or NADP as acceptor"/>
    <property type="evidence" value="ECO:0007669"/>
    <property type="project" value="UniProtKB-ARBA"/>
</dbReference>
<evidence type="ECO:0000313" key="5">
    <source>
        <dbReference type="EMBL" id="MPM10213.1"/>
    </source>
</evidence>
<dbReference type="PIRSF" id="PIRSF000097">
    <property type="entry name" value="AKR"/>
    <property type="match status" value="1"/>
</dbReference>
<dbReference type="InterPro" id="IPR020471">
    <property type="entry name" value="AKR"/>
</dbReference>
<evidence type="ECO:0000256" key="1">
    <source>
        <dbReference type="ARBA" id="ARBA00007905"/>
    </source>
</evidence>
<dbReference type="Pfam" id="PF00248">
    <property type="entry name" value="Aldo_ket_red"/>
    <property type="match status" value="1"/>
</dbReference>
<dbReference type="PRINTS" id="PR00069">
    <property type="entry name" value="ALDKETRDTASE"/>
</dbReference>
<protein>
    <submittedName>
        <fullName evidence="5">Putative oxidoreductase</fullName>
        <ecNumber evidence="5">1.-.-.-</ecNumber>
    </submittedName>
</protein>
<organism evidence="5">
    <name type="scientific">bioreactor metagenome</name>
    <dbReference type="NCBI Taxonomy" id="1076179"/>
    <lineage>
        <taxon>unclassified sequences</taxon>
        <taxon>metagenomes</taxon>
        <taxon>ecological metagenomes</taxon>
    </lineage>
</organism>
<keyword evidence="2" id="KW-0521">NADP</keyword>
<dbReference type="InterPro" id="IPR036812">
    <property type="entry name" value="NAD(P)_OxRdtase_dom_sf"/>
</dbReference>
<evidence type="ECO:0000259" key="4">
    <source>
        <dbReference type="Pfam" id="PF00248"/>
    </source>
</evidence>
<dbReference type="AlphaFoldDB" id="A0A644X7E8"/>